<comment type="caution">
    <text evidence="4">The sequence shown here is derived from an EMBL/GenBank/DDBJ whole genome shotgun (WGS) entry which is preliminary data.</text>
</comment>
<name>A0ABT1JT51_9ACTN</name>
<gene>
    <name evidence="4" type="ORF">HD595_000729</name>
</gene>
<dbReference type="Gene3D" id="1.20.1260.10">
    <property type="match status" value="1"/>
</dbReference>
<dbReference type="Proteomes" id="UP001320766">
    <property type="component" value="Unassembled WGS sequence"/>
</dbReference>
<keyword evidence="5" id="KW-1185">Reference proteome</keyword>
<dbReference type="Pfam" id="PF03713">
    <property type="entry name" value="DUF305"/>
    <property type="match status" value="1"/>
</dbReference>
<evidence type="ECO:0000256" key="2">
    <source>
        <dbReference type="SAM" id="Phobius"/>
    </source>
</evidence>
<keyword evidence="2" id="KW-0472">Membrane</keyword>
<keyword evidence="2" id="KW-0812">Transmembrane</keyword>
<evidence type="ECO:0000256" key="1">
    <source>
        <dbReference type="SAM" id="MobiDB-lite"/>
    </source>
</evidence>
<dbReference type="RefSeq" id="WP_253765550.1">
    <property type="nucleotide sequence ID" value="NZ_BAAAVE010000055.1"/>
</dbReference>
<dbReference type="EMBL" id="JAMZEC010000001">
    <property type="protein sequence ID" value="MCP2344607.1"/>
    <property type="molecule type" value="Genomic_DNA"/>
</dbReference>
<protein>
    <submittedName>
        <fullName evidence="4">Uncharacterized protein (DUF305 family)</fullName>
    </submittedName>
</protein>
<dbReference type="PANTHER" id="PTHR36933">
    <property type="entry name" value="SLL0788 PROTEIN"/>
    <property type="match status" value="1"/>
</dbReference>
<accession>A0ABT1JT51</accession>
<keyword evidence="2" id="KW-1133">Transmembrane helix</keyword>
<evidence type="ECO:0000259" key="3">
    <source>
        <dbReference type="Pfam" id="PF03713"/>
    </source>
</evidence>
<proteinExistence type="predicted"/>
<dbReference type="InterPro" id="IPR012347">
    <property type="entry name" value="Ferritin-like"/>
</dbReference>
<sequence length="231" mass="24678">MDNPESPAGPEVPEAPESPARPTSSQRGTLLAGLAVLIVAAAALFLVFGRGGTPADASPEAGFARDMAAHHAQAVDMSFTIRDESQSREIRNLAYDIITGQSNQRGMFIGWLQQWGLDQATDRPPMAWMNGHGHGGGPAATPGVMPGMATPEELAKLKTLRGTQAEVLFLQLMIRHHEGGVQMAQGLLRLSDREEVANMADKIVKGQSSEIKLMTDLLKARGAQPLPTILK</sequence>
<feature type="region of interest" description="Disordered" evidence="1">
    <location>
        <begin position="1"/>
        <end position="26"/>
    </location>
</feature>
<evidence type="ECO:0000313" key="4">
    <source>
        <dbReference type="EMBL" id="MCP2344607.1"/>
    </source>
</evidence>
<organism evidence="4 5">
    <name type="scientific">Nonomuraea roseoviolacea subsp. carminata</name>
    <dbReference type="NCBI Taxonomy" id="160689"/>
    <lineage>
        <taxon>Bacteria</taxon>
        <taxon>Bacillati</taxon>
        <taxon>Actinomycetota</taxon>
        <taxon>Actinomycetes</taxon>
        <taxon>Streptosporangiales</taxon>
        <taxon>Streptosporangiaceae</taxon>
        <taxon>Nonomuraea</taxon>
    </lineage>
</organism>
<dbReference type="PANTHER" id="PTHR36933:SF1">
    <property type="entry name" value="SLL0788 PROTEIN"/>
    <property type="match status" value="1"/>
</dbReference>
<feature type="transmembrane region" description="Helical" evidence="2">
    <location>
        <begin position="28"/>
        <end position="48"/>
    </location>
</feature>
<feature type="domain" description="DUF305" evidence="3">
    <location>
        <begin position="60"/>
        <end position="218"/>
    </location>
</feature>
<evidence type="ECO:0000313" key="5">
    <source>
        <dbReference type="Proteomes" id="UP001320766"/>
    </source>
</evidence>
<reference evidence="4 5" key="1">
    <citation type="submission" date="2022-06" db="EMBL/GenBank/DDBJ databases">
        <title>Sequencing the genomes of 1000 actinobacteria strains.</title>
        <authorList>
            <person name="Klenk H.-P."/>
        </authorList>
    </citation>
    <scope>NUCLEOTIDE SEQUENCE [LARGE SCALE GENOMIC DNA]</scope>
    <source>
        <strain evidence="4 5">DSM 44170</strain>
    </source>
</reference>
<dbReference type="InterPro" id="IPR005183">
    <property type="entry name" value="DUF305_CopM-like"/>
</dbReference>